<sequence length="184" mass="21843">MPKLEMIPPKKSLKSFFWKWIRARNLDSKQLNIFNTCAKVLCELASKWSLEIYVDHKINEMSEYSFDQVKEFSVANLEQIHDLRTTPVVIRSLCVDHIKWLKTWKGVAVVDACRKYYDKHQYALNQYDRKRKYKEIVGETVSEQAQVHVFNEHFSAEQEREALNSPKYGVQHHPPEDKKQTRNS</sequence>
<reference evidence="2 3" key="1">
    <citation type="submission" date="2018-06" db="EMBL/GenBank/DDBJ databases">
        <title>Comparative genomics reveals the genomic features of Rhizophagus irregularis, R. cerebriforme, R. diaphanum and Gigaspora rosea, and their symbiotic lifestyle signature.</title>
        <authorList>
            <person name="Morin E."/>
            <person name="San Clemente H."/>
            <person name="Chen E.C.H."/>
            <person name="De La Providencia I."/>
            <person name="Hainaut M."/>
            <person name="Kuo A."/>
            <person name="Kohler A."/>
            <person name="Murat C."/>
            <person name="Tang N."/>
            <person name="Roy S."/>
            <person name="Loubradou J."/>
            <person name="Henrissat B."/>
            <person name="Grigoriev I.V."/>
            <person name="Corradi N."/>
            <person name="Roux C."/>
            <person name="Martin F.M."/>
        </authorList>
    </citation>
    <scope>NUCLEOTIDE SEQUENCE [LARGE SCALE GENOMIC DNA]</scope>
    <source>
        <strain evidence="2 3">DAOM 227022</strain>
    </source>
</reference>
<organism evidence="2 3">
    <name type="scientific">Glomus cerebriforme</name>
    <dbReference type="NCBI Taxonomy" id="658196"/>
    <lineage>
        <taxon>Eukaryota</taxon>
        <taxon>Fungi</taxon>
        <taxon>Fungi incertae sedis</taxon>
        <taxon>Mucoromycota</taxon>
        <taxon>Glomeromycotina</taxon>
        <taxon>Glomeromycetes</taxon>
        <taxon>Glomerales</taxon>
        <taxon>Glomeraceae</taxon>
        <taxon>Glomus</taxon>
    </lineage>
</organism>
<dbReference type="EMBL" id="QKYT01000353">
    <property type="protein sequence ID" value="RIA86632.1"/>
    <property type="molecule type" value="Genomic_DNA"/>
</dbReference>
<name>A0A397SLV5_9GLOM</name>
<evidence type="ECO:0000256" key="1">
    <source>
        <dbReference type="SAM" id="MobiDB-lite"/>
    </source>
</evidence>
<keyword evidence="3" id="KW-1185">Reference proteome</keyword>
<proteinExistence type="predicted"/>
<evidence type="ECO:0000313" key="3">
    <source>
        <dbReference type="Proteomes" id="UP000265703"/>
    </source>
</evidence>
<comment type="caution">
    <text evidence="2">The sequence shown here is derived from an EMBL/GenBank/DDBJ whole genome shotgun (WGS) entry which is preliminary data.</text>
</comment>
<gene>
    <name evidence="2" type="ORF">C1645_740706</name>
</gene>
<feature type="compositionally biased region" description="Basic and acidic residues" evidence="1">
    <location>
        <begin position="173"/>
        <end position="184"/>
    </location>
</feature>
<evidence type="ECO:0000313" key="2">
    <source>
        <dbReference type="EMBL" id="RIA86632.1"/>
    </source>
</evidence>
<dbReference type="Proteomes" id="UP000265703">
    <property type="component" value="Unassembled WGS sequence"/>
</dbReference>
<protein>
    <submittedName>
        <fullName evidence="2">Uncharacterized protein</fullName>
    </submittedName>
</protein>
<accession>A0A397SLV5</accession>
<feature type="region of interest" description="Disordered" evidence="1">
    <location>
        <begin position="157"/>
        <end position="184"/>
    </location>
</feature>
<dbReference type="AlphaFoldDB" id="A0A397SLV5"/>